<dbReference type="InterPro" id="IPR038718">
    <property type="entry name" value="SNF2-like_sf"/>
</dbReference>
<dbReference type="InterPro" id="IPR057342">
    <property type="entry name" value="DEXDc_RapA"/>
</dbReference>
<dbReference type="eggNOG" id="COG0553">
    <property type="taxonomic scope" value="Bacteria"/>
</dbReference>
<dbReference type="PATRIC" id="fig|86416.3.peg.2225"/>
<dbReference type="CDD" id="cd18793">
    <property type="entry name" value="SF2_C_SNF"/>
    <property type="match status" value="1"/>
</dbReference>
<dbReference type="Proteomes" id="UP000013523">
    <property type="component" value="Chromosome"/>
</dbReference>
<dbReference type="KEGG" id="cpas:Clopa_2247"/>
<dbReference type="InterPro" id="IPR027417">
    <property type="entry name" value="P-loop_NTPase"/>
</dbReference>
<dbReference type="AlphaFoldDB" id="R4K5Z5"/>
<dbReference type="RefSeq" id="WP_015615427.1">
    <property type="nucleotide sequence ID" value="NC_021182.1"/>
</dbReference>
<gene>
    <name evidence="7" type="ORF">Clopa_2247</name>
</gene>
<reference evidence="7 8" key="1">
    <citation type="submission" date="2012-01" db="EMBL/GenBank/DDBJ databases">
        <title>Complete sequence of chromosome of Clostridium pasteurianum BC1.</title>
        <authorList>
            <consortium name="US DOE Joint Genome Institute"/>
            <person name="Lucas S."/>
            <person name="Han J."/>
            <person name="Lapidus A."/>
            <person name="Cheng J.-F."/>
            <person name="Goodwin L."/>
            <person name="Pitluck S."/>
            <person name="Peters L."/>
            <person name="Mikhailova N."/>
            <person name="Teshima H."/>
            <person name="Detter J.C."/>
            <person name="Han C."/>
            <person name="Tapia R."/>
            <person name="Land M."/>
            <person name="Hauser L."/>
            <person name="Kyrpides N."/>
            <person name="Ivanova N."/>
            <person name="Pagani I."/>
            <person name="Dunn J."/>
            <person name="Taghavi S."/>
            <person name="Francis A."/>
            <person name="van der Lelie D."/>
            <person name="Woyke T."/>
        </authorList>
    </citation>
    <scope>NUCLEOTIDE SEQUENCE [LARGE SCALE GENOMIC DNA]</scope>
    <source>
        <strain evidence="7 8">BC1</strain>
    </source>
</reference>
<proteinExistence type="predicted"/>
<evidence type="ECO:0000259" key="5">
    <source>
        <dbReference type="PROSITE" id="PS51192"/>
    </source>
</evidence>
<dbReference type="Pfam" id="PF00271">
    <property type="entry name" value="Helicase_C"/>
    <property type="match status" value="1"/>
</dbReference>
<dbReference type="EMBL" id="CP003261">
    <property type="protein sequence ID" value="AGK97121.1"/>
    <property type="molecule type" value="Genomic_DNA"/>
</dbReference>
<feature type="domain" description="Helicase ATP-binding" evidence="5">
    <location>
        <begin position="44"/>
        <end position="209"/>
    </location>
</feature>
<dbReference type="InterPro" id="IPR014001">
    <property type="entry name" value="Helicase_ATP-bd"/>
</dbReference>
<dbReference type="SUPFAM" id="SSF52540">
    <property type="entry name" value="P-loop containing nucleoside triphosphate hydrolases"/>
    <property type="match status" value="2"/>
</dbReference>
<accession>R4K5Z5</accession>
<dbReference type="GO" id="GO:0016787">
    <property type="term" value="F:hydrolase activity"/>
    <property type="evidence" value="ECO:0007669"/>
    <property type="project" value="UniProtKB-KW"/>
</dbReference>
<dbReference type="STRING" id="86416.Clopa_2247"/>
<dbReference type="Gene3D" id="3.40.50.10810">
    <property type="entry name" value="Tandem AAA-ATPase domain"/>
    <property type="match status" value="1"/>
</dbReference>
<evidence type="ECO:0000313" key="8">
    <source>
        <dbReference type="Proteomes" id="UP000013523"/>
    </source>
</evidence>
<dbReference type="SMART" id="SM00490">
    <property type="entry name" value="HELICc"/>
    <property type="match status" value="1"/>
</dbReference>
<dbReference type="OrthoDB" id="9814088at2"/>
<dbReference type="Pfam" id="PF00176">
    <property type="entry name" value="SNF2-rel_dom"/>
    <property type="match status" value="1"/>
</dbReference>
<dbReference type="Gene3D" id="3.40.50.300">
    <property type="entry name" value="P-loop containing nucleotide triphosphate hydrolases"/>
    <property type="match status" value="1"/>
</dbReference>
<name>R4K5Z5_CLOPA</name>
<dbReference type="GO" id="GO:0005524">
    <property type="term" value="F:ATP binding"/>
    <property type="evidence" value="ECO:0007669"/>
    <property type="project" value="UniProtKB-KW"/>
</dbReference>
<keyword evidence="2" id="KW-0378">Hydrolase</keyword>
<evidence type="ECO:0000313" key="7">
    <source>
        <dbReference type="EMBL" id="AGK97121.1"/>
    </source>
</evidence>
<dbReference type="InterPro" id="IPR000330">
    <property type="entry name" value="SNF2_N"/>
</dbReference>
<protein>
    <submittedName>
        <fullName evidence="7">DNA/RNA helicase, superfamily II, SNF2 family</fullName>
    </submittedName>
</protein>
<dbReference type="CDD" id="cd18011">
    <property type="entry name" value="DEXDc_RapA"/>
    <property type="match status" value="1"/>
</dbReference>
<evidence type="ECO:0000256" key="3">
    <source>
        <dbReference type="ARBA" id="ARBA00022806"/>
    </source>
</evidence>
<dbReference type="GO" id="GO:0004386">
    <property type="term" value="F:helicase activity"/>
    <property type="evidence" value="ECO:0007669"/>
    <property type="project" value="UniProtKB-KW"/>
</dbReference>
<dbReference type="HOGENOM" id="CLU_006041_0_0_9"/>
<keyword evidence="1" id="KW-0547">Nucleotide-binding</keyword>
<dbReference type="PANTHER" id="PTHR10799">
    <property type="entry name" value="SNF2/RAD54 HELICASE FAMILY"/>
    <property type="match status" value="1"/>
</dbReference>
<dbReference type="InterPro" id="IPR001650">
    <property type="entry name" value="Helicase_C-like"/>
</dbReference>
<keyword evidence="3 7" id="KW-0347">Helicase</keyword>
<evidence type="ECO:0000256" key="2">
    <source>
        <dbReference type="ARBA" id="ARBA00022801"/>
    </source>
</evidence>
<keyword evidence="8" id="KW-1185">Reference proteome</keyword>
<dbReference type="SMART" id="SM00487">
    <property type="entry name" value="DEXDc"/>
    <property type="match status" value="1"/>
</dbReference>
<evidence type="ECO:0000259" key="6">
    <source>
        <dbReference type="PROSITE" id="PS51194"/>
    </source>
</evidence>
<dbReference type="InterPro" id="IPR049730">
    <property type="entry name" value="SNF2/RAD54-like_C"/>
</dbReference>
<evidence type="ECO:0000256" key="1">
    <source>
        <dbReference type="ARBA" id="ARBA00022741"/>
    </source>
</evidence>
<dbReference type="PROSITE" id="PS51194">
    <property type="entry name" value="HELICASE_CTER"/>
    <property type="match status" value="1"/>
</dbReference>
<feature type="domain" description="Helicase C-terminal" evidence="6">
    <location>
        <begin position="403"/>
        <end position="575"/>
    </location>
</feature>
<organism evidence="7 8">
    <name type="scientific">Clostridium pasteurianum BC1</name>
    <dbReference type="NCBI Taxonomy" id="86416"/>
    <lineage>
        <taxon>Bacteria</taxon>
        <taxon>Bacillati</taxon>
        <taxon>Bacillota</taxon>
        <taxon>Clostridia</taxon>
        <taxon>Eubacteriales</taxon>
        <taxon>Clostridiaceae</taxon>
        <taxon>Clostridium</taxon>
    </lineage>
</organism>
<evidence type="ECO:0000256" key="4">
    <source>
        <dbReference type="ARBA" id="ARBA00022840"/>
    </source>
</evidence>
<dbReference type="NCBIfam" id="NF038318">
    <property type="entry name" value="DISARM_DrmD_b"/>
    <property type="match status" value="1"/>
</dbReference>
<keyword evidence="4" id="KW-0067">ATP-binding</keyword>
<sequence>MGNNIFIQHYASIKRQFLKNNPYSCLIGANIDINPHQVEGFCAAVASLKTGGIILADEVGLGKTIEAGLVLKYVIQNGGKRILLIMPSNLRKQWQIELEEKFNIYSIVVDSYNIDDYYDKVNVSNEDVAVIICSYNYASKKADLLSKTVWDFIIFDEAHKLRNVHKSGIKTAKNIYQLTKGIPKILLTATPIQNNLLDLYGLVYFIDDKIFFDKQIYAKRYLKDKNYEALKEHIKPVIQRTLRKDVAYYLSFKERTCITVDFKLSQSEAILYKLINDYLKRDILYSIPSSNRTLITVVIRKLLASSSYAVAETFEVLKERLKLLKESTRIENVDKGLDYFFSYLDDDSDEEEEAKFSELYDKEKVNEFIQHEIEIVENIIRLAKSIDKNAKASALFEALSIAFIRQKEFGINEKVVIFTESVRTQEYLFNELIRNGYENEVLIFNGSNSDKQTGDLYKAWKAKNFGKVFGSRNVEVKHAIVDYFKTNCKILLLTDAGSEGLNLQFCNTVINYDLPWNPQKIEQRIGRCHRYGQKNDTVVINLLNTENLADRRVYEILSQKFMLFEGVFGASDQALGLLESGMDFEKRILQIYQSCDSIGEFNKEFKSLEKEFDRKRNTKFKQLRSLLADNDENIKSKYFKEIISEITDYLDENEDLQNIDMPDMKMDLPAAFKLESYGLNKYNLNHGYIFIGGFYNNDKLIYPVLNMFDENKNKIYLDQETIISIIKNINDNTVTKINIKENEVEKCADDIYSDLMLKYYSQNKNIIEYTNSKISNWCEIRKEQFNMGIETITSEIEEMKSQCAATKNFKEKVDYKRQAEEREKERNNIIIKYHEAIEAIENEADKIKQDFKKQFDINPFLIARLILKF</sequence>
<dbReference type="PROSITE" id="PS51192">
    <property type="entry name" value="HELICASE_ATP_BIND_1"/>
    <property type="match status" value="1"/>
</dbReference>